<keyword evidence="2" id="KW-1133">Transmembrane helix</keyword>
<feature type="region of interest" description="Disordered" evidence="1">
    <location>
        <begin position="558"/>
        <end position="612"/>
    </location>
</feature>
<dbReference type="PANTHER" id="PTHR42736">
    <property type="entry name" value="PROTEIN-GLUTAMINE GAMMA-GLUTAMYLTRANSFERASE"/>
    <property type="match status" value="1"/>
</dbReference>
<sequence>MSAVRSRFPARLLVALLANLMTWMAIHSWNGMVEEPLKFTGPALTAALLIAVTGAVLRGTPLPSYLVLVVQILVVLVWFFHHQDVSTSYGGWLPTWDGISAISDQIRTGASAINTYAAPVRAARVTAPMYLLGLALLLLLAVDFIAAGLRRPTWAGLPILVALTVPISVLSEPLAAHVFIGTAVLFVMLLATVENEQTLAWGQAVTGRRQRDDTTDQVLDRASAQLPALKIGAVAAVAALVLPIFIPIGRGVLDAGPDNGQSGRGAGQQVQLRNPMVDLRRNLVQEDHLPLLDVRTDAADPSYLRTTVLDTFNGTAWVPGHRDLPETNIAQGRLPDPSGVSPTTPGTTSTWNLKTTENFRTTWLPAPYLTRDISVDEGDWRYDITTLDLANTDKNPPIPVSYRLTGFAQVYDPAKLNAATVAPDDILKPMTAVPKLTATVSQIAKEVTASGTTDYAKVVLLQNWFRNDGGFRYSLDPAPGDGMDQLERFITTEKVGYCEQFAAAMAVMTRALGIPARVVVGFLAPEKLSDETYEFTSDDLHAWPEVYFRGSGWVRFEPTPSTRTGTAPSWTRGNVRPQPTNTPSASPTTSAPIPKPTKKPTENTQTPTASGTSSTTYLRLAVVLLLLCLLAVPALLRRAQRRRRFTDRANARLEVENLWRELRATATDLRIPWPEGRSPRTAARIVCHRVNAGPDEVNELLVLVGVLEQARYRERFVLDEDTRARCREATRHWITVLVEATPSRRSRVALVWPRSALSSQRRAELDVPAVAHADANSFTEVG</sequence>
<evidence type="ECO:0000256" key="1">
    <source>
        <dbReference type="SAM" id="MobiDB-lite"/>
    </source>
</evidence>
<dbReference type="InterPro" id="IPR002931">
    <property type="entry name" value="Transglutaminase-like"/>
</dbReference>
<feature type="transmembrane region" description="Helical" evidence="2">
    <location>
        <begin position="231"/>
        <end position="249"/>
    </location>
</feature>
<feature type="transmembrane region" description="Helical" evidence="2">
    <location>
        <begin position="617"/>
        <end position="636"/>
    </location>
</feature>
<dbReference type="SUPFAM" id="SSF54001">
    <property type="entry name" value="Cysteine proteinases"/>
    <property type="match status" value="1"/>
</dbReference>
<feature type="domain" description="Transglutaminase-like" evidence="3">
    <location>
        <begin position="490"/>
        <end position="560"/>
    </location>
</feature>
<dbReference type="OrthoDB" id="9804023at2"/>
<proteinExistence type="predicted"/>
<comment type="caution">
    <text evidence="4">The sequence shown here is derived from an EMBL/GenBank/DDBJ whole genome shotgun (WGS) entry which is preliminary data.</text>
</comment>
<evidence type="ECO:0000313" key="5">
    <source>
        <dbReference type="Proteomes" id="UP000277094"/>
    </source>
</evidence>
<dbReference type="PANTHER" id="PTHR42736:SF1">
    <property type="entry name" value="PROTEIN-GLUTAMINE GAMMA-GLUTAMYLTRANSFERASE"/>
    <property type="match status" value="1"/>
</dbReference>
<accession>A0A3N0DWA6</accession>
<dbReference type="SMART" id="SM00460">
    <property type="entry name" value="TGc"/>
    <property type="match status" value="1"/>
</dbReference>
<feature type="transmembrane region" description="Helical" evidence="2">
    <location>
        <begin position="64"/>
        <end position="81"/>
    </location>
</feature>
<name>A0A3N0DWA6_9ACTN</name>
<feature type="compositionally biased region" description="Low complexity" evidence="1">
    <location>
        <begin position="577"/>
        <end position="592"/>
    </location>
</feature>
<evidence type="ECO:0000256" key="2">
    <source>
        <dbReference type="SAM" id="Phobius"/>
    </source>
</evidence>
<feature type="transmembrane region" description="Helical" evidence="2">
    <location>
        <begin position="127"/>
        <end position="146"/>
    </location>
</feature>
<organism evidence="4 5">
    <name type="scientific">Nocardioides marmorisolisilvae</name>
    <dbReference type="NCBI Taxonomy" id="1542737"/>
    <lineage>
        <taxon>Bacteria</taxon>
        <taxon>Bacillati</taxon>
        <taxon>Actinomycetota</taxon>
        <taxon>Actinomycetes</taxon>
        <taxon>Propionibacteriales</taxon>
        <taxon>Nocardioidaceae</taxon>
        <taxon>Nocardioides</taxon>
    </lineage>
</organism>
<keyword evidence="5" id="KW-1185">Reference proteome</keyword>
<feature type="transmembrane region" description="Helical" evidence="2">
    <location>
        <begin position="176"/>
        <end position="193"/>
    </location>
</feature>
<evidence type="ECO:0000259" key="3">
    <source>
        <dbReference type="SMART" id="SM00460"/>
    </source>
</evidence>
<dbReference type="Proteomes" id="UP000277094">
    <property type="component" value="Unassembled WGS sequence"/>
</dbReference>
<keyword evidence="2" id="KW-0812">Transmembrane</keyword>
<keyword evidence="2" id="KW-0472">Membrane</keyword>
<feature type="transmembrane region" description="Helical" evidence="2">
    <location>
        <begin position="12"/>
        <end position="33"/>
    </location>
</feature>
<dbReference type="Pfam" id="PF11992">
    <property type="entry name" value="TgpA_N"/>
    <property type="match status" value="1"/>
</dbReference>
<dbReference type="Pfam" id="PF01841">
    <property type="entry name" value="Transglut_core"/>
    <property type="match status" value="1"/>
</dbReference>
<gene>
    <name evidence="4" type="ORF">EFL95_12310</name>
</gene>
<feature type="region of interest" description="Disordered" evidence="1">
    <location>
        <begin position="331"/>
        <end position="350"/>
    </location>
</feature>
<feature type="compositionally biased region" description="Low complexity" evidence="1">
    <location>
        <begin position="337"/>
        <end position="350"/>
    </location>
</feature>
<feature type="transmembrane region" description="Helical" evidence="2">
    <location>
        <begin position="153"/>
        <end position="170"/>
    </location>
</feature>
<dbReference type="EMBL" id="RJSG01000002">
    <property type="protein sequence ID" value="RNL79733.1"/>
    <property type="molecule type" value="Genomic_DNA"/>
</dbReference>
<dbReference type="AlphaFoldDB" id="A0A3N0DWA6"/>
<dbReference type="Gene3D" id="3.10.620.30">
    <property type="match status" value="1"/>
</dbReference>
<dbReference type="InterPro" id="IPR021878">
    <property type="entry name" value="TgpA_N"/>
</dbReference>
<dbReference type="RefSeq" id="WP_123234237.1">
    <property type="nucleotide sequence ID" value="NZ_RJSG01000002.1"/>
</dbReference>
<reference evidence="4 5" key="1">
    <citation type="submission" date="2018-11" db="EMBL/GenBank/DDBJ databases">
        <authorList>
            <person name="Li F."/>
        </authorList>
    </citation>
    <scope>NUCLEOTIDE SEQUENCE [LARGE SCALE GENOMIC DNA]</scope>
    <source>
        <strain evidence="4 5">KIS18-7</strain>
    </source>
</reference>
<feature type="compositionally biased region" description="Polar residues" evidence="1">
    <location>
        <begin position="559"/>
        <end position="572"/>
    </location>
</feature>
<evidence type="ECO:0000313" key="4">
    <source>
        <dbReference type="EMBL" id="RNL79733.1"/>
    </source>
</evidence>
<dbReference type="InterPro" id="IPR038765">
    <property type="entry name" value="Papain-like_cys_pep_sf"/>
</dbReference>
<protein>
    <recommendedName>
        <fullName evidence="3">Transglutaminase-like domain-containing protein</fullName>
    </recommendedName>
</protein>
<feature type="transmembrane region" description="Helical" evidence="2">
    <location>
        <begin position="39"/>
        <end position="57"/>
    </location>
</feature>
<dbReference type="InterPro" id="IPR052901">
    <property type="entry name" value="Bact_TGase-like"/>
</dbReference>